<evidence type="ECO:0000313" key="3">
    <source>
        <dbReference type="EMBL" id="PXY27536.1"/>
    </source>
</evidence>
<evidence type="ECO:0000256" key="1">
    <source>
        <dbReference type="SAM" id="Coils"/>
    </source>
</evidence>
<organism evidence="3 4">
    <name type="scientific">Prauserella muralis</name>
    <dbReference type="NCBI Taxonomy" id="588067"/>
    <lineage>
        <taxon>Bacteria</taxon>
        <taxon>Bacillati</taxon>
        <taxon>Actinomycetota</taxon>
        <taxon>Actinomycetes</taxon>
        <taxon>Pseudonocardiales</taxon>
        <taxon>Pseudonocardiaceae</taxon>
        <taxon>Prauserella</taxon>
    </lineage>
</organism>
<dbReference type="InterPro" id="IPR004401">
    <property type="entry name" value="YbaB/EbfC"/>
</dbReference>
<accession>A0A2V4B063</accession>
<proteinExistence type="predicted"/>
<comment type="caution">
    <text evidence="3">The sequence shown here is derived from an EMBL/GenBank/DDBJ whole genome shotgun (WGS) entry which is preliminary data.</text>
</comment>
<dbReference type="Proteomes" id="UP000249915">
    <property type="component" value="Unassembled WGS sequence"/>
</dbReference>
<feature type="compositionally biased region" description="Pro residues" evidence="2">
    <location>
        <begin position="133"/>
        <end position="148"/>
    </location>
</feature>
<protein>
    <recommendedName>
        <fullName evidence="5">YbaB/EbfC DNA-binding family protein</fullName>
    </recommendedName>
</protein>
<dbReference type="SUPFAM" id="SSF82607">
    <property type="entry name" value="YbaB-like"/>
    <property type="match status" value="1"/>
</dbReference>
<dbReference type="InterPro" id="IPR036894">
    <property type="entry name" value="YbaB-like_sf"/>
</dbReference>
<dbReference type="EMBL" id="MASW01000002">
    <property type="protein sequence ID" value="PXY27536.1"/>
    <property type="molecule type" value="Genomic_DNA"/>
</dbReference>
<feature type="region of interest" description="Disordered" evidence="2">
    <location>
        <begin position="104"/>
        <end position="170"/>
    </location>
</feature>
<keyword evidence="4" id="KW-1185">Reference proteome</keyword>
<feature type="coiled-coil region" evidence="1">
    <location>
        <begin position="6"/>
        <end position="33"/>
    </location>
</feature>
<dbReference type="AlphaFoldDB" id="A0A2V4B063"/>
<name>A0A2V4B063_9PSEU</name>
<dbReference type="GO" id="GO:0003677">
    <property type="term" value="F:DNA binding"/>
    <property type="evidence" value="ECO:0007669"/>
    <property type="project" value="InterPro"/>
</dbReference>
<evidence type="ECO:0000313" key="4">
    <source>
        <dbReference type="Proteomes" id="UP000249915"/>
    </source>
</evidence>
<reference evidence="3 4" key="1">
    <citation type="submission" date="2016-07" db="EMBL/GenBank/DDBJ databases">
        <title>Draft genome sequence of Prauserella muralis DSM 45305, isolated from a mould-covered wall in an indoor environment.</title>
        <authorList>
            <person name="Ruckert C."/>
            <person name="Albersmeier A."/>
            <person name="Jiang C.-L."/>
            <person name="Jiang Y."/>
            <person name="Kalinowski J."/>
            <person name="Schneider O."/>
            <person name="Winkler A."/>
            <person name="Zotchev S.B."/>
        </authorList>
    </citation>
    <scope>NUCLEOTIDE SEQUENCE [LARGE SCALE GENOMIC DNA]</scope>
    <source>
        <strain evidence="3 4">DSM 45305</strain>
    </source>
</reference>
<sequence>MGEQWLADYTRRVGDIQRRAEEAQEQIKTLRAQATSPDGSVSVVLAPGGRLEKLDLTQRALELGPQRLATAITQTIQAAHADAAAQTQNAIMPLVGESDAMEFLRDQIGTALPDEPESEQDTGPHTAQGHNPPAAPPPPARPQTPPQARPQRPRPDDNDDDEPFGGSILR</sequence>
<dbReference type="Gene3D" id="3.30.1310.10">
    <property type="entry name" value="Nucleoid-associated protein YbaB-like domain"/>
    <property type="match status" value="1"/>
</dbReference>
<keyword evidence="1" id="KW-0175">Coiled coil</keyword>
<dbReference type="Pfam" id="PF02575">
    <property type="entry name" value="YbaB_DNA_bd"/>
    <property type="match status" value="1"/>
</dbReference>
<gene>
    <name evidence="3" type="ORF">BAY60_14075</name>
</gene>
<dbReference type="OrthoDB" id="3695284at2"/>
<evidence type="ECO:0000256" key="2">
    <source>
        <dbReference type="SAM" id="MobiDB-lite"/>
    </source>
</evidence>
<evidence type="ECO:0008006" key="5">
    <source>
        <dbReference type="Google" id="ProtNLM"/>
    </source>
</evidence>